<dbReference type="GO" id="GO:0008270">
    <property type="term" value="F:zinc ion binding"/>
    <property type="evidence" value="ECO:0007669"/>
    <property type="project" value="UniProtKB-KW"/>
</dbReference>
<dbReference type="InterPro" id="IPR045093">
    <property type="entry name" value="Cullin"/>
</dbReference>
<keyword evidence="10" id="KW-0832">Ubl conjugation</keyword>
<keyword evidence="8" id="KW-0863">Zinc-finger</keyword>
<dbReference type="SUPFAM" id="SSF53474">
    <property type="entry name" value="alpha/beta-Hydrolases"/>
    <property type="match status" value="1"/>
</dbReference>
<dbReference type="Gene3D" id="3.40.50.410">
    <property type="entry name" value="von Willebrand factor, type A domain"/>
    <property type="match status" value="1"/>
</dbReference>
<dbReference type="Gene3D" id="1.20.1310.10">
    <property type="entry name" value="Cullin Repeats"/>
    <property type="match status" value="4"/>
</dbReference>
<name>A0A4S2JJD1_9HYME</name>
<dbReference type="Gene3D" id="3.40.50.1820">
    <property type="entry name" value="alpha/beta hydrolase"/>
    <property type="match status" value="1"/>
</dbReference>
<keyword evidence="11" id="KW-0401">Integrin</keyword>
<dbReference type="FunFam" id="1.20.1310.10:FF:000006">
    <property type="entry name" value="Cullin 3"/>
    <property type="match status" value="1"/>
</dbReference>
<evidence type="ECO:0000256" key="16">
    <source>
        <dbReference type="RuleBase" id="RU003829"/>
    </source>
</evidence>
<reference evidence="19 20" key="1">
    <citation type="journal article" date="2019" name="Philos. Trans. R. Soc. Lond., B, Biol. Sci.">
        <title>Ant behaviour and brain gene expression of defending hosts depend on the ecological success of the intruding social parasite.</title>
        <authorList>
            <person name="Kaur R."/>
            <person name="Stoldt M."/>
            <person name="Jongepier E."/>
            <person name="Feldmeyer B."/>
            <person name="Menzel F."/>
            <person name="Bornberg-Bauer E."/>
            <person name="Foitzik S."/>
        </authorList>
    </citation>
    <scope>NUCLEOTIDE SEQUENCE [LARGE SCALE GENOMIC DNA]</scope>
    <source>
        <tissue evidence="19">Whole body</tissue>
    </source>
</reference>
<dbReference type="Gene3D" id="1.10.10.10">
    <property type="entry name" value="Winged helix-like DNA-binding domain superfamily/Winged helix DNA-binding domain"/>
    <property type="match status" value="1"/>
</dbReference>
<evidence type="ECO:0000256" key="17">
    <source>
        <dbReference type="SAM" id="MobiDB-lite"/>
    </source>
</evidence>
<dbReference type="STRING" id="300112.A0A4S2JJD1"/>
<dbReference type="GO" id="GO:0016020">
    <property type="term" value="C:membrane"/>
    <property type="evidence" value="ECO:0007669"/>
    <property type="project" value="UniProtKB-SubCell"/>
</dbReference>
<evidence type="ECO:0000256" key="15">
    <source>
        <dbReference type="PROSITE-ProRule" id="PRU00330"/>
    </source>
</evidence>
<evidence type="ECO:0000256" key="12">
    <source>
        <dbReference type="ARBA" id="ARBA00023136"/>
    </source>
</evidence>
<dbReference type="Proteomes" id="UP000310200">
    <property type="component" value="Unassembled WGS sequence"/>
</dbReference>
<dbReference type="SMART" id="SM00182">
    <property type="entry name" value="CULLIN"/>
    <property type="match status" value="1"/>
</dbReference>
<organism evidence="19 20">
    <name type="scientific">Temnothorax longispinosus</name>
    <dbReference type="NCBI Taxonomy" id="300112"/>
    <lineage>
        <taxon>Eukaryota</taxon>
        <taxon>Metazoa</taxon>
        <taxon>Ecdysozoa</taxon>
        <taxon>Arthropoda</taxon>
        <taxon>Hexapoda</taxon>
        <taxon>Insecta</taxon>
        <taxon>Pterygota</taxon>
        <taxon>Neoptera</taxon>
        <taxon>Endopterygota</taxon>
        <taxon>Hymenoptera</taxon>
        <taxon>Apocrita</taxon>
        <taxon>Aculeata</taxon>
        <taxon>Formicoidea</taxon>
        <taxon>Formicidae</taxon>
        <taxon>Myrmicinae</taxon>
        <taxon>Temnothorax</taxon>
    </lineage>
</organism>
<evidence type="ECO:0000256" key="11">
    <source>
        <dbReference type="ARBA" id="ARBA00023037"/>
    </source>
</evidence>
<dbReference type="InterPro" id="IPR016159">
    <property type="entry name" value="Cullin_repeat-like_dom_sf"/>
</dbReference>
<dbReference type="CDD" id="cd06008">
    <property type="entry name" value="NF-X1-zinc-finger"/>
    <property type="match status" value="6"/>
</dbReference>
<dbReference type="Pfam" id="PF10557">
    <property type="entry name" value="Cullin_Nedd8"/>
    <property type="match status" value="1"/>
</dbReference>
<evidence type="ECO:0000256" key="10">
    <source>
        <dbReference type="ARBA" id="ARBA00022843"/>
    </source>
</evidence>
<dbReference type="PRINTS" id="PR01186">
    <property type="entry name" value="INTEGRINB"/>
</dbReference>
<dbReference type="Pfam" id="PF00888">
    <property type="entry name" value="Cullin"/>
    <property type="match status" value="1"/>
</dbReference>
<gene>
    <name evidence="19" type="ORF">DBV15_07408</name>
</gene>
<evidence type="ECO:0000256" key="4">
    <source>
        <dbReference type="ARBA" id="ARBA00022499"/>
    </source>
</evidence>
<dbReference type="InterPro" id="IPR019559">
    <property type="entry name" value="Cullin_neddylation_domain"/>
</dbReference>
<evidence type="ECO:0000259" key="18">
    <source>
        <dbReference type="PROSITE" id="PS50069"/>
    </source>
</evidence>
<feature type="region of interest" description="Disordered" evidence="17">
    <location>
        <begin position="400"/>
        <end position="426"/>
    </location>
</feature>
<dbReference type="FunFam" id="1.20.1310.10:FF:000002">
    <property type="entry name" value="cullin-3 isoform X1"/>
    <property type="match status" value="1"/>
</dbReference>
<evidence type="ECO:0000313" key="19">
    <source>
        <dbReference type="EMBL" id="TGZ36202.1"/>
    </source>
</evidence>
<evidence type="ECO:0000256" key="6">
    <source>
        <dbReference type="ARBA" id="ARBA00022723"/>
    </source>
</evidence>
<dbReference type="Pfam" id="PF00362">
    <property type="entry name" value="Integrin_beta"/>
    <property type="match status" value="1"/>
</dbReference>
<evidence type="ECO:0000256" key="7">
    <source>
        <dbReference type="ARBA" id="ARBA00022737"/>
    </source>
</evidence>
<dbReference type="InterPro" id="IPR001373">
    <property type="entry name" value="Cullin_N"/>
</dbReference>
<dbReference type="FunFam" id="3.40.50.1820:FF:000156">
    <property type="entry name" value="Neuroligin-4, Y-linked"/>
    <property type="match status" value="1"/>
</dbReference>
<evidence type="ECO:0000256" key="1">
    <source>
        <dbReference type="ARBA" id="ARBA00004479"/>
    </source>
</evidence>
<comment type="subcellular location">
    <subcellularLocation>
        <location evidence="1">Membrane</location>
        <topology evidence="1">Single-pass type I membrane protein</topology>
    </subcellularLocation>
</comment>
<evidence type="ECO:0000256" key="13">
    <source>
        <dbReference type="ARBA" id="ARBA00023157"/>
    </source>
</evidence>
<comment type="caution">
    <text evidence="19">The sequence shown here is derived from an EMBL/GenBank/DDBJ whole genome shotgun (WGS) entry which is preliminary data.</text>
</comment>
<dbReference type="InterPro" id="IPR036388">
    <property type="entry name" value="WH-like_DNA-bd_sf"/>
</dbReference>
<dbReference type="SUPFAM" id="SSF46785">
    <property type="entry name" value="Winged helix' DNA-binding domain"/>
    <property type="match status" value="1"/>
</dbReference>
<feature type="domain" description="Cullin family profile" evidence="18">
    <location>
        <begin position="2155"/>
        <end position="2260"/>
    </location>
</feature>
<dbReference type="InterPro" id="IPR019819">
    <property type="entry name" value="Carboxylesterase_B_CS"/>
</dbReference>
<dbReference type="Pfam" id="PF00135">
    <property type="entry name" value="COesterase"/>
    <property type="match status" value="1"/>
</dbReference>
<sequence>NVKTKNHLSCPFNHLNKQEKKQAHLINQALQVQRIIVWLLLMQNVKVENYLVCQFNHLKKWQKKQAHLINQALQLQRVLIQILLQFVEVRKKLIWILKHNGYDIEKKMEHVVELFRGIETFAGEVHDLKVMTSRKKYSKLWNYFEELKPSLMKCTTCKKEIKVGYNGTEKKTQQVVELFREIEIFAGKMRNLTIIMAPRRGYSKLWNCFKELKPTLVKCTTCKKHIKISHPTSRTTIFRAHLKRHGIFLDNESRTLPDKFRQYYSELPGHKAKCNDCGKTKGIEKKTQQVVELFRGIETFAGEDGYDIEKKMEHVVELFQKTEFFAGEVHDLKVTASRRKWSKLWNYFEELKRSLLKCTTCKKEIKKGYGIEKKTQQVVELFRAFETFAGEVHDLSSTLSLADNGMDPSAERQSQDTSGLPVQSFKETTEKTGVLNESVIIAPKRKRSLLWNYFEQLKPSLVKPSTSSLTDNGMDLSAECQSQDNTSGLPSQSFKETTEKTGALNVGYNGTEKKTQQVVGLFRRIEIFPGRAHGVVVGVVRCCLYLLLTGVVALAQENIAPGSRYYNRDGVYVPPQDPNGYKTYVYKDRRYGYQPSYLEPGYRGPTRAPEDRFLYGTTERLPLPGILAGWREDLQGRERPDSKNFRDRDIIVNTNYGQVQGFKVQLYDDPYARHRPWNLAVERVTKIVNVFLGIPYAMPPTREGRFKPPRAHRGWQLLQAVDWGPACPQPSEYTGTTKGVRDVDEDCLYLNIFSPSIGYGLANRYPVMLYIHGGEFSHGASNLFPAHILAAFYDVVVVSINYRLGALGFLSTGDENSPGNYGILDQAMALRWVHDNIVSFNGDPEAITLFGPGAGAASAGLLMIAPKTRHIVSKVIAQSGSALADWAVIIDKYRAQNTSRVYAEMLGCSIESSWKLVQCLKDGRSFLELGNSELKPHVGMFPWAPVLDVNFTIPRDDWYEEWRSADWRFFEETPEESIKARKYKKDLVYMAGVTTQEAAFIIKNNVTLARNQYIITPEVFDQRIWELVLQYNYTLNPYGIYEAIKYMYTYWPDPLNVTHLLSDFHYVAPYDKIAKLLVERHVPTYLYVLNTSIEALYSPQWARVPHDTELLWLTGAPFMDVEFFPQKWRLSRDMWTDNDRNMSHFFMKAYSNFAKYGNPTPSQILGLHFDLARHGQLRYLNINTTFNSTIEINYQRILYWWEPKQPLQIAFWSMSTACLLLLVLSVVCCMLWRNAKRYGTATNAMHFYTCLAFCTGSTTDQIPRSYKCFCKKTVDPPHQPWAIPHSCGEACGKLLQPECGHKCVLLCHPGPCPPCAKMVSVKCYCGKLPAQPRRCNAKNWSCGTVCNKKYESCVHSCNSLCHTGECSPCVEIVLLKCRCKSNEKIGKCYEGTWICEKPCNRRFSCNVHSCESTCHLPGDCGNCPLEKNRSCPCGKKRYEVSCRRQQVPTCGDTCGKLLDCGSHFCNMRCHTDRCGQCLEVLTKACRCGNYTKEIACAKEFHCNKKCMQMRLCGRHLCNKKCCDCISKNTSNACEKTCENTLNCRKHKCAAPCHSGPCYPCTRTDVIQCRCGSSKITVPCGTRKRIKPPPCNKSCKIPPICHHSKRETHKCHQGPCPPCKKVCGLTHKRCGHSCPVTCHTKVWVKSRANGVKAQPVGPWDKPKDIMELKTLPCPPCEVSVPVTCLGGHETRPWPCHMSKPSSCGRLCGQLLPCQNHTCELICHKLQTSDDEYNSGTPCMECEKECDFARPPGCTHTCPQPCHPAPCKPCKQLVRVSCHCGISTLYRHCVNLTSATSKERDELLKCGNQCPKNTTMDEKYVESIWTLLKSAIQEIQKKNNSGLSFEELYRNAYTMVLHKYGERLYTGLKEVVTQHLENKVREDVLRSLHNNFLQTLNLAWNNHQTSMVMIRDILMYMDRVYVQQNDVDNVYNLGLIIFRDQVVRYGCVRDHLRETLLGMVARERRGEVVDRSAIKNACQMLMLLGINNRQVYEEDFERPFLQQSAEFYRMESQKFLAENSASVYIKKVEARICEESERAKHYLDESTESRIMENSGVVHMLKNQKTEDLGCMYKLFSRVSDGLRTVCDCVSQFLREQGRALVQEEHESTTNAVLYVQNLLDLKDRFDHFLHYSFNNDKNYKQMIASDFEYFLNLNPKSPEYLSLFIDDKLKKGMTEQEIEGILDKTMVLFRFLQEKDVFERYYKQHLAKRLLLNKSVSDDSEKNMISKLKTECGCQFTSKLEGMFKDITVSNTIMDEFKDHVLTSGEIQGETDIPERDLVRALQSLSMGKVTQRILLKHPRTKEIESTNCFCVNDSFTIKIQTVAAKGESEPERRETRNKVDEDRKHEIEAAIHNILVTEVTEQLRGRFLPSPVIIKKRIEGLIEREYLARTPEDRNYISWFDDNFSSIALGVFGLCQIHALVDYLRNINKFLWMVRIGGSTEKGKSITEWDYYNSAGEFRVDKEGSPILLNCLMYKMCYYRFGQVYTEGGKPSGYDRVRNMEIGNKDFELNTLEEAYTTEHWLVRIYKKDYGKKKTQQVVESFRGIETFAGEDYRITMKYSQAEDYPVDLYYLMDLSASMEPYRDKLSKLGLQLAKAMQKLTSNFRIGFGSFVDKGENPLYKQATSTFCNPTFKETARN</sequence>
<dbReference type="InterPro" id="IPR036317">
    <property type="entry name" value="Cullin_homology_sf"/>
</dbReference>
<dbReference type="FunFam" id="1.20.1310.10:FF:000005">
    <property type="entry name" value="Cullin 3"/>
    <property type="match status" value="1"/>
</dbReference>
<accession>A0A4S2JJD1</accession>
<evidence type="ECO:0000256" key="5">
    <source>
        <dbReference type="ARBA" id="ARBA00022692"/>
    </source>
</evidence>
<dbReference type="GO" id="GO:0032991">
    <property type="term" value="C:protein-containing complex"/>
    <property type="evidence" value="ECO:0007669"/>
    <property type="project" value="UniProtKB-ARBA"/>
</dbReference>
<dbReference type="PANTHER" id="PTHR11932">
    <property type="entry name" value="CULLIN"/>
    <property type="match status" value="1"/>
</dbReference>
<dbReference type="GO" id="GO:0005634">
    <property type="term" value="C:nucleus"/>
    <property type="evidence" value="ECO:0007669"/>
    <property type="project" value="InterPro"/>
</dbReference>
<dbReference type="InterPro" id="IPR029058">
    <property type="entry name" value="AB_hydrolase_fold"/>
</dbReference>
<comment type="similarity">
    <text evidence="2 15 16">Belongs to the cullin family.</text>
</comment>
<dbReference type="InterPro" id="IPR000967">
    <property type="entry name" value="Znf_NFX1"/>
</dbReference>
<keyword evidence="6" id="KW-0479">Metal-binding</keyword>
<keyword evidence="13" id="KW-1015">Disulfide bond</keyword>
<dbReference type="PROSITE" id="PS00941">
    <property type="entry name" value="CARBOXYLESTERASE_B_2"/>
    <property type="match status" value="1"/>
</dbReference>
<dbReference type="EMBL" id="QBLH01003684">
    <property type="protein sequence ID" value="TGZ36202.1"/>
    <property type="molecule type" value="Genomic_DNA"/>
</dbReference>
<proteinExistence type="inferred from homology"/>
<keyword evidence="7" id="KW-0677">Repeat</keyword>
<dbReference type="PROSITE" id="PS50069">
    <property type="entry name" value="CULLIN_2"/>
    <property type="match status" value="1"/>
</dbReference>
<evidence type="ECO:0000256" key="8">
    <source>
        <dbReference type="ARBA" id="ARBA00022771"/>
    </source>
</evidence>
<keyword evidence="4" id="KW-1017">Isopeptide bond</keyword>
<evidence type="ECO:0000256" key="9">
    <source>
        <dbReference type="ARBA" id="ARBA00022833"/>
    </source>
</evidence>
<keyword evidence="14" id="KW-0325">Glycoprotein</keyword>
<dbReference type="InterPro" id="IPR036465">
    <property type="entry name" value="vWFA_dom_sf"/>
</dbReference>
<dbReference type="GO" id="GO:0031625">
    <property type="term" value="F:ubiquitin protein ligase binding"/>
    <property type="evidence" value="ECO:0007669"/>
    <property type="project" value="InterPro"/>
</dbReference>
<keyword evidence="9" id="KW-0862">Zinc</keyword>
<dbReference type="SUPFAM" id="SSF75632">
    <property type="entry name" value="Cullin homology domain"/>
    <property type="match status" value="1"/>
</dbReference>
<evidence type="ECO:0000256" key="2">
    <source>
        <dbReference type="ARBA" id="ARBA00006019"/>
    </source>
</evidence>
<dbReference type="SMART" id="SM00438">
    <property type="entry name" value="ZnF_NFX"/>
    <property type="match status" value="10"/>
</dbReference>
<dbReference type="SUPFAM" id="SSF74788">
    <property type="entry name" value="Cullin repeat-like"/>
    <property type="match status" value="1"/>
</dbReference>
<evidence type="ECO:0000256" key="14">
    <source>
        <dbReference type="ARBA" id="ARBA00023180"/>
    </source>
</evidence>
<comment type="similarity">
    <text evidence="3">Belongs to the integrin beta chain family.</text>
</comment>
<dbReference type="GO" id="GO:0006511">
    <property type="term" value="P:ubiquitin-dependent protein catabolic process"/>
    <property type="evidence" value="ECO:0007669"/>
    <property type="project" value="InterPro"/>
</dbReference>
<keyword evidence="5" id="KW-0812">Transmembrane</keyword>
<dbReference type="SUPFAM" id="SSF53300">
    <property type="entry name" value="vWA-like"/>
    <property type="match status" value="1"/>
</dbReference>
<dbReference type="InterPro" id="IPR015812">
    <property type="entry name" value="Integrin_bsu"/>
</dbReference>
<dbReference type="InterPro" id="IPR016158">
    <property type="entry name" value="Cullin_homology"/>
</dbReference>
<evidence type="ECO:0000313" key="20">
    <source>
        <dbReference type="Proteomes" id="UP000310200"/>
    </source>
</evidence>
<dbReference type="SMART" id="SM00884">
    <property type="entry name" value="Cullin_Nedd8"/>
    <property type="match status" value="1"/>
</dbReference>
<dbReference type="GO" id="GO:0007229">
    <property type="term" value="P:integrin-mediated signaling pathway"/>
    <property type="evidence" value="ECO:0007669"/>
    <property type="project" value="UniProtKB-KW"/>
</dbReference>
<keyword evidence="12" id="KW-0472">Membrane</keyword>
<feature type="non-terminal residue" evidence="19">
    <location>
        <position position="1"/>
    </location>
</feature>
<protein>
    <recommendedName>
        <fullName evidence="18">Cullin family profile domain-containing protein</fullName>
    </recommendedName>
</protein>
<dbReference type="InterPro" id="IPR002369">
    <property type="entry name" value="Integrin_bsu_VWA"/>
</dbReference>
<keyword evidence="20" id="KW-1185">Reference proteome</keyword>
<dbReference type="InterPro" id="IPR002018">
    <property type="entry name" value="CarbesteraseB"/>
</dbReference>
<dbReference type="InterPro" id="IPR036390">
    <property type="entry name" value="WH_DNA-bd_sf"/>
</dbReference>
<evidence type="ECO:0000256" key="3">
    <source>
        <dbReference type="ARBA" id="ARBA00007449"/>
    </source>
</evidence>